<dbReference type="EMBL" id="MSCH01000003">
    <property type="protein sequence ID" value="PQJ54320.1"/>
    <property type="molecule type" value="Genomic_DNA"/>
</dbReference>
<accession>A0A2S7UYI8</accession>
<feature type="transmembrane region" description="Helical" evidence="1">
    <location>
        <begin position="97"/>
        <end position="115"/>
    </location>
</feature>
<gene>
    <name evidence="3" type="ORF">BTO11_12085</name>
</gene>
<proteinExistence type="predicted"/>
<dbReference type="Proteomes" id="UP000239007">
    <property type="component" value="Unassembled WGS sequence"/>
</dbReference>
<comment type="caution">
    <text evidence="3">The sequence shown here is derived from an EMBL/GenBank/DDBJ whole genome shotgun (WGS) entry which is preliminary data.</text>
</comment>
<dbReference type="OrthoDB" id="9807591at2"/>
<feature type="transmembrane region" description="Helical" evidence="1">
    <location>
        <begin position="240"/>
        <end position="257"/>
    </location>
</feature>
<evidence type="ECO:0000313" key="3">
    <source>
        <dbReference type="EMBL" id="PQJ54320.1"/>
    </source>
</evidence>
<sequence length="261" mass="29448">MSETTPAVQSITGESITIKPNRLPFIDWLRGFFILLMVIYHFCYDLDLFGYIDTAFGRGAWIPFRYIIVIGFLALVGISLVIVHHKGINWQSVKKRSFQLVIACLFVSGSGYFIAPHKITIFGILQFILVASFLVLPFINKPKLALVLGIAIFAIGHSVTFPLFNSIWLHWIGMGETIRPALDFLPLIPWIGVVLVGIYCGHWFIGETGTKVGSFTLSEHQNKPIGKSNRFIETMGQHSLIIYLVHQPILFGIFYALEYLN</sequence>
<evidence type="ECO:0000259" key="2">
    <source>
        <dbReference type="Pfam" id="PF07786"/>
    </source>
</evidence>
<dbReference type="InterPro" id="IPR012429">
    <property type="entry name" value="HGSNAT_cat"/>
</dbReference>
<feature type="transmembrane region" description="Helical" evidence="1">
    <location>
        <begin position="146"/>
        <end position="164"/>
    </location>
</feature>
<feature type="transmembrane region" description="Helical" evidence="1">
    <location>
        <begin position="64"/>
        <end position="85"/>
    </location>
</feature>
<dbReference type="Pfam" id="PF07786">
    <property type="entry name" value="HGSNAT_cat"/>
    <property type="match status" value="1"/>
</dbReference>
<feature type="transmembrane region" description="Helical" evidence="1">
    <location>
        <begin position="184"/>
        <end position="205"/>
    </location>
</feature>
<feature type="transmembrane region" description="Helical" evidence="1">
    <location>
        <begin position="121"/>
        <end position="139"/>
    </location>
</feature>
<keyword evidence="4" id="KW-1185">Reference proteome</keyword>
<dbReference type="RefSeq" id="WP_105052835.1">
    <property type="nucleotide sequence ID" value="NZ_BMYG01000006.1"/>
</dbReference>
<dbReference type="AlphaFoldDB" id="A0A2S7UYI8"/>
<evidence type="ECO:0000313" key="4">
    <source>
        <dbReference type="Proteomes" id="UP000239007"/>
    </source>
</evidence>
<keyword evidence="1" id="KW-1133">Transmembrane helix</keyword>
<keyword evidence="1" id="KW-0812">Transmembrane</keyword>
<feature type="transmembrane region" description="Helical" evidence="1">
    <location>
        <begin position="32"/>
        <end position="52"/>
    </location>
</feature>
<keyword evidence="1" id="KW-0472">Membrane</keyword>
<feature type="domain" description="Heparan-alpha-glucosaminide N-acetyltransferase catalytic" evidence="2">
    <location>
        <begin position="22"/>
        <end position="248"/>
    </location>
</feature>
<name>A0A2S7UYI8_9GAMM</name>
<reference evidence="3 4" key="1">
    <citation type="submission" date="2016-12" db="EMBL/GenBank/DDBJ databases">
        <title>Diversity of luminous bacteria.</title>
        <authorList>
            <person name="Yoshizawa S."/>
            <person name="Kogure K."/>
        </authorList>
    </citation>
    <scope>NUCLEOTIDE SEQUENCE [LARGE SCALE GENOMIC DNA]</scope>
    <source>
        <strain evidence="3 4">SA4-48</strain>
    </source>
</reference>
<evidence type="ECO:0000256" key="1">
    <source>
        <dbReference type="SAM" id="Phobius"/>
    </source>
</evidence>
<protein>
    <recommendedName>
        <fullName evidence="2">Heparan-alpha-glucosaminide N-acetyltransferase catalytic domain-containing protein</fullName>
    </recommendedName>
</protein>
<organism evidence="3 4">
    <name type="scientific">Psychrosphaera saromensis</name>
    <dbReference type="NCBI Taxonomy" id="716813"/>
    <lineage>
        <taxon>Bacteria</taxon>
        <taxon>Pseudomonadati</taxon>
        <taxon>Pseudomonadota</taxon>
        <taxon>Gammaproteobacteria</taxon>
        <taxon>Alteromonadales</taxon>
        <taxon>Pseudoalteromonadaceae</taxon>
        <taxon>Psychrosphaera</taxon>
    </lineage>
</organism>